<dbReference type="GO" id="GO:0008934">
    <property type="term" value="F:inositol monophosphate 1-phosphatase activity"/>
    <property type="evidence" value="ECO:0007669"/>
    <property type="project" value="InterPro"/>
</dbReference>
<dbReference type="PROSITE" id="PS00630">
    <property type="entry name" value="IMP_2"/>
    <property type="match status" value="1"/>
</dbReference>
<dbReference type="Proteomes" id="UP000316560">
    <property type="component" value="Unassembled WGS sequence"/>
</dbReference>
<dbReference type="Gene3D" id="3.30.540.10">
    <property type="entry name" value="Fructose-1,6-Bisphosphatase, subunit A, domain 1"/>
    <property type="match status" value="1"/>
</dbReference>
<keyword evidence="5 8" id="KW-0378">Hydrolase</keyword>
<evidence type="ECO:0000313" key="9">
    <source>
        <dbReference type="EMBL" id="TQO19497.1"/>
    </source>
</evidence>
<evidence type="ECO:0000256" key="6">
    <source>
        <dbReference type="ARBA" id="ARBA00022842"/>
    </source>
</evidence>
<organism evidence="9 10">
    <name type="scientific">Rhodoglobus vestalii</name>
    <dbReference type="NCBI Taxonomy" id="193384"/>
    <lineage>
        <taxon>Bacteria</taxon>
        <taxon>Bacillati</taxon>
        <taxon>Actinomycetota</taxon>
        <taxon>Actinomycetes</taxon>
        <taxon>Micrococcales</taxon>
        <taxon>Microbacteriaceae</taxon>
        <taxon>Rhodoglobus</taxon>
    </lineage>
</organism>
<comment type="caution">
    <text evidence="9">The sequence shown here is derived from an EMBL/GenBank/DDBJ whole genome shotgun (WGS) entry which is preliminary data.</text>
</comment>
<dbReference type="RefSeq" id="WP_141989947.1">
    <property type="nucleotide sequence ID" value="NZ_VFRA01000001.1"/>
</dbReference>
<evidence type="ECO:0000256" key="5">
    <source>
        <dbReference type="ARBA" id="ARBA00022801"/>
    </source>
</evidence>
<dbReference type="InterPro" id="IPR020583">
    <property type="entry name" value="Inositol_monoP_metal-BS"/>
</dbReference>
<reference evidence="9 10" key="1">
    <citation type="submission" date="2019-06" db="EMBL/GenBank/DDBJ databases">
        <title>Sequencing the genomes of 1000 actinobacteria strains.</title>
        <authorList>
            <person name="Klenk H.-P."/>
        </authorList>
    </citation>
    <scope>NUCLEOTIDE SEQUENCE [LARGE SCALE GENOMIC DNA]</scope>
    <source>
        <strain evidence="9 10">DSM 21947</strain>
    </source>
</reference>
<comment type="catalytic activity">
    <reaction evidence="1 8">
        <text>a myo-inositol phosphate + H2O = myo-inositol + phosphate</text>
        <dbReference type="Rhea" id="RHEA:24056"/>
        <dbReference type="ChEBI" id="CHEBI:15377"/>
        <dbReference type="ChEBI" id="CHEBI:17268"/>
        <dbReference type="ChEBI" id="CHEBI:43474"/>
        <dbReference type="ChEBI" id="CHEBI:84139"/>
        <dbReference type="EC" id="3.1.3.25"/>
    </reaction>
</comment>
<evidence type="ECO:0000256" key="1">
    <source>
        <dbReference type="ARBA" id="ARBA00001033"/>
    </source>
</evidence>
<dbReference type="PANTHER" id="PTHR20854">
    <property type="entry name" value="INOSITOL MONOPHOSPHATASE"/>
    <property type="match status" value="1"/>
</dbReference>
<dbReference type="GO" id="GO:0046872">
    <property type="term" value="F:metal ion binding"/>
    <property type="evidence" value="ECO:0007669"/>
    <property type="project" value="UniProtKB-KW"/>
</dbReference>
<proteinExistence type="inferred from homology"/>
<dbReference type="OrthoDB" id="9772456at2"/>
<keyword evidence="6 7" id="KW-0460">Magnesium</keyword>
<dbReference type="Pfam" id="PF00459">
    <property type="entry name" value="Inositol_P"/>
    <property type="match status" value="1"/>
</dbReference>
<evidence type="ECO:0000256" key="2">
    <source>
        <dbReference type="ARBA" id="ARBA00001946"/>
    </source>
</evidence>
<dbReference type="GO" id="GO:0046854">
    <property type="term" value="P:phosphatidylinositol phosphate biosynthetic process"/>
    <property type="evidence" value="ECO:0007669"/>
    <property type="project" value="InterPro"/>
</dbReference>
<dbReference type="PROSITE" id="PS00629">
    <property type="entry name" value="IMP_1"/>
    <property type="match status" value="1"/>
</dbReference>
<feature type="binding site" evidence="7">
    <location>
        <position position="218"/>
    </location>
    <ligand>
        <name>Mg(2+)</name>
        <dbReference type="ChEBI" id="CHEBI:18420"/>
        <label>1</label>
        <note>catalytic</note>
    </ligand>
</feature>
<feature type="binding site" evidence="7">
    <location>
        <position position="87"/>
    </location>
    <ligand>
        <name>Mg(2+)</name>
        <dbReference type="ChEBI" id="CHEBI:18420"/>
        <label>1</label>
        <note>catalytic</note>
    </ligand>
</feature>
<sequence length="266" mass="28015">MSHVELLTLATSVATQAAELAARRRVEGVAVADLKTSAVDVVTYADREGEQLIRGLLADARPDDGFCGEESGTSKGTSGLTWVVDPIDGTVNYLYGIPHYSVSVAVVEGEPDPATWRALAGAVVNPGARETYTATVGGGSFLNGERLRVADGVDLAEALIGTGFAYLQELRSEQGRVIAELLPQVRDIRRMGTASLDLCMVASGRMNGYFERGLNPWDHAAGALIAREAGATVKGRRNDTEGKDFILAAEPSVAVLLDAALARLSA</sequence>
<protein>
    <recommendedName>
        <fullName evidence="8">Inositol-1-monophosphatase</fullName>
        <ecNumber evidence="8">3.1.3.25</ecNumber>
    </recommendedName>
</protein>
<dbReference type="InterPro" id="IPR020550">
    <property type="entry name" value="Inositol_monophosphatase_CS"/>
</dbReference>
<dbReference type="CDD" id="cd01639">
    <property type="entry name" value="IMPase"/>
    <property type="match status" value="1"/>
</dbReference>
<evidence type="ECO:0000313" key="10">
    <source>
        <dbReference type="Proteomes" id="UP000316560"/>
    </source>
</evidence>
<name>A0A8H2K605_9MICO</name>
<feature type="binding site" evidence="7">
    <location>
        <position position="85"/>
    </location>
    <ligand>
        <name>Mg(2+)</name>
        <dbReference type="ChEBI" id="CHEBI:18420"/>
        <label>1</label>
        <note>catalytic</note>
    </ligand>
</feature>
<dbReference type="GO" id="GO:0006020">
    <property type="term" value="P:inositol metabolic process"/>
    <property type="evidence" value="ECO:0007669"/>
    <property type="project" value="TreeGrafter"/>
</dbReference>
<dbReference type="SUPFAM" id="SSF56655">
    <property type="entry name" value="Carbohydrate phosphatase"/>
    <property type="match status" value="1"/>
</dbReference>
<keyword evidence="10" id="KW-1185">Reference proteome</keyword>
<keyword evidence="4 7" id="KW-0479">Metal-binding</keyword>
<feature type="binding site" evidence="7">
    <location>
        <position position="88"/>
    </location>
    <ligand>
        <name>Mg(2+)</name>
        <dbReference type="ChEBI" id="CHEBI:18420"/>
        <label>1</label>
        <note>catalytic</note>
    </ligand>
</feature>
<evidence type="ECO:0000256" key="8">
    <source>
        <dbReference type="RuleBase" id="RU364068"/>
    </source>
</evidence>
<evidence type="ECO:0000256" key="7">
    <source>
        <dbReference type="PIRSR" id="PIRSR600760-2"/>
    </source>
</evidence>
<comment type="cofactor">
    <cofactor evidence="2 7 8">
        <name>Mg(2+)</name>
        <dbReference type="ChEBI" id="CHEBI:18420"/>
    </cofactor>
</comment>
<dbReference type="InterPro" id="IPR033942">
    <property type="entry name" value="IMPase"/>
</dbReference>
<feature type="binding site" evidence="7">
    <location>
        <position position="69"/>
    </location>
    <ligand>
        <name>Mg(2+)</name>
        <dbReference type="ChEBI" id="CHEBI:18420"/>
        <label>1</label>
        <note>catalytic</note>
    </ligand>
</feature>
<gene>
    <name evidence="9" type="ORF">FB472_1056</name>
</gene>
<dbReference type="EC" id="3.1.3.25" evidence="8"/>
<dbReference type="GO" id="GO:0007165">
    <property type="term" value="P:signal transduction"/>
    <property type="evidence" value="ECO:0007669"/>
    <property type="project" value="TreeGrafter"/>
</dbReference>
<dbReference type="AlphaFoldDB" id="A0A8H2K605"/>
<comment type="similarity">
    <text evidence="3 8">Belongs to the inositol monophosphatase superfamily.</text>
</comment>
<evidence type="ECO:0000256" key="4">
    <source>
        <dbReference type="ARBA" id="ARBA00022723"/>
    </source>
</evidence>
<dbReference type="PRINTS" id="PR00377">
    <property type="entry name" value="IMPHPHTASES"/>
</dbReference>
<dbReference type="EMBL" id="VFRA01000001">
    <property type="protein sequence ID" value="TQO19497.1"/>
    <property type="molecule type" value="Genomic_DNA"/>
</dbReference>
<dbReference type="PANTHER" id="PTHR20854:SF4">
    <property type="entry name" value="INOSITOL-1-MONOPHOSPHATASE-RELATED"/>
    <property type="match status" value="1"/>
</dbReference>
<accession>A0A8H2K605</accession>
<evidence type="ECO:0000256" key="3">
    <source>
        <dbReference type="ARBA" id="ARBA00009759"/>
    </source>
</evidence>
<dbReference type="Gene3D" id="3.40.190.80">
    <property type="match status" value="1"/>
</dbReference>
<dbReference type="InterPro" id="IPR000760">
    <property type="entry name" value="Inositol_monophosphatase-like"/>
</dbReference>